<proteinExistence type="predicted"/>
<gene>
    <name evidence="1" type="ORF">MUS_0858</name>
</gene>
<reference evidence="1 2" key="1">
    <citation type="journal article" date="2012" name="J. Biotechnol.">
        <title>Genome sequence of the plant growth promoting strain Bacillus amyloliquefaciens subsp. plantarum B9601-Y2 and expression of mersacidin and other secondary metabolites.</title>
        <authorList>
            <person name="He P."/>
            <person name="Hao K."/>
            <person name="Blom J."/>
            <person name="Ruckert C."/>
            <person name="Vater J."/>
            <person name="Mao Z."/>
            <person name="Wu Y."/>
            <person name="Hou M."/>
            <person name="He P."/>
            <person name="He Y."/>
            <person name="Borriss R."/>
        </authorList>
    </citation>
    <scope>NUCLEOTIDE SEQUENCE [LARGE SCALE GENOMIC DNA]</scope>
    <source>
        <strain evidence="1">Y2</strain>
    </source>
</reference>
<dbReference type="AlphaFoldDB" id="I2C2N2"/>
<accession>I2C2N2</accession>
<dbReference type="EMBL" id="CP003332">
    <property type="protein sequence ID" value="AFJ60906.1"/>
    <property type="molecule type" value="Genomic_DNA"/>
</dbReference>
<sequence>MPASGKTPKQPQTQSCIMK</sequence>
<protein>
    <submittedName>
        <fullName evidence="1">Uncharacterized protein</fullName>
    </submittedName>
</protein>
<evidence type="ECO:0000313" key="1">
    <source>
        <dbReference type="EMBL" id="AFJ60906.1"/>
    </source>
</evidence>
<name>I2C2N2_BACAY</name>
<organism evidence="1 2">
    <name type="scientific">Bacillus amyloliquefaciens (strain Y2)</name>
    <name type="common">Bacillus amyloliquefaciens subsp. plantarum (strain B9601-Y2)</name>
    <dbReference type="NCBI Taxonomy" id="1155777"/>
    <lineage>
        <taxon>Bacteria</taxon>
        <taxon>Bacillati</taxon>
        <taxon>Bacillota</taxon>
        <taxon>Bacilli</taxon>
        <taxon>Bacillales</taxon>
        <taxon>Bacillaceae</taxon>
        <taxon>Bacillus</taxon>
        <taxon>Bacillus amyloliquefaciens group</taxon>
    </lineage>
</organism>
<dbReference type="Proteomes" id="UP000002878">
    <property type="component" value="Chromosome"/>
</dbReference>
<dbReference type="KEGG" id="bqy:MUS_0858"/>
<evidence type="ECO:0000313" key="2">
    <source>
        <dbReference type="Proteomes" id="UP000002878"/>
    </source>
</evidence>
<dbReference type="HOGENOM" id="CLU_3430173_0_0_9"/>